<dbReference type="AlphaFoldDB" id="A0A6A4HRN8"/>
<dbReference type="Proteomes" id="UP000799118">
    <property type="component" value="Unassembled WGS sequence"/>
</dbReference>
<sequence length="170" mass="20128">MAQSSQSNFNPLEKRGWQNIDDMITHNTCLHTFKLDAPSYPEAKERFRRAVESLQIAVEQTDLIYNSHKYPCFIKNFKFHKSYREYEICLRHLGEETMIFARLCDDYKDEHPELRERRLQRLWAHIPDPAPRRCKVDITVGDSSVDIKVKGDVDVRVKQRRTVPPPPYIP</sequence>
<evidence type="ECO:0000313" key="2">
    <source>
        <dbReference type="Proteomes" id="UP000799118"/>
    </source>
</evidence>
<evidence type="ECO:0000313" key="1">
    <source>
        <dbReference type="EMBL" id="KAE9400766.1"/>
    </source>
</evidence>
<gene>
    <name evidence="1" type="ORF">BT96DRAFT_1018589</name>
</gene>
<name>A0A6A4HRN8_9AGAR</name>
<keyword evidence="2" id="KW-1185">Reference proteome</keyword>
<dbReference type="EMBL" id="ML769453">
    <property type="protein sequence ID" value="KAE9400766.1"/>
    <property type="molecule type" value="Genomic_DNA"/>
</dbReference>
<protein>
    <submittedName>
        <fullName evidence="1">Uncharacterized protein</fullName>
    </submittedName>
</protein>
<proteinExistence type="predicted"/>
<reference evidence="1" key="1">
    <citation type="journal article" date="2019" name="Environ. Microbiol.">
        <title>Fungal ecological strategies reflected in gene transcription - a case study of two litter decomposers.</title>
        <authorList>
            <person name="Barbi F."/>
            <person name="Kohler A."/>
            <person name="Barry K."/>
            <person name="Baskaran P."/>
            <person name="Daum C."/>
            <person name="Fauchery L."/>
            <person name="Ihrmark K."/>
            <person name="Kuo A."/>
            <person name="LaButti K."/>
            <person name="Lipzen A."/>
            <person name="Morin E."/>
            <person name="Grigoriev I.V."/>
            <person name="Henrissat B."/>
            <person name="Lindahl B."/>
            <person name="Martin F."/>
        </authorList>
    </citation>
    <scope>NUCLEOTIDE SEQUENCE</scope>
    <source>
        <strain evidence="1">JB14</strain>
    </source>
</reference>
<organism evidence="1 2">
    <name type="scientific">Gymnopus androsaceus JB14</name>
    <dbReference type="NCBI Taxonomy" id="1447944"/>
    <lineage>
        <taxon>Eukaryota</taxon>
        <taxon>Fungi</taxon>
        <taxon>Dikarya</taxon>
        <taxon>Basidiomycota</taxon>
        <taxon>Agaricomycotina</taxon>
        <taxon>Agaricomycetes</taxon>
        <taxon>Agaricomycetidae</taxon>
        <taxon>Agaricales</taxon>
        <taxon>Marasmiineae</taxon>
        <taxon>Omphalotaceae</taxon>
        <taxon>Gymnopus</taxon>
    </lineage>
</organism>
<accession>A0A6A4HRN8</accession>